<feature type="region of interest" description="Disordered" evidence="3">
    <location>
        <begin position="229"/>
        <end position="286"/>
    </location>
</feature>
<dbReference type="PRINTS" id="PR01705">
    <property type="entry name" value="TSP1REPEAT"/>
</dbReference>
<dbReference type="PROSITE" id="PS50092">
    <property type="entry name" value="TSP1"/>
    <property type="match status" value="4"/>
</dbReference>
<feature type="compositionally biased region" description="Acidic residues" evidence="3">
    <location>
        <begin position="266"/>
        <end position="286"/>
    </location>
</feature>
<dbReference type="InterPro" id="IPR036383">
    <property type="entry name" value="TSP1_rpt_sf"/>
</dbReference>
<proteinExistence type="predicted"/>
<dbReference type="Gene3D" id="2.20.100.10">
    <property type="entry name" value="Thrombospondin type-1 (TSP1) repeat"/>
    <property type="match status" value="4"/>
</dbReference>
<keyword evidence="4" id="KW-1185">Reference proteome</keyword>
<dbReference type="PANTHER" id="PTHR22906:SF21">
    <property type="entry name" value="SEMA DOMAIN-CONTAINING PROTEIN"/>
    <property type="match status" value="1"/>
</dbReference>
<dbReference type="GeneID" id="102802607"/>
<dbReference type="SMART" id="SM00209">
    <property type="entry name" value="TSP1"/>
    <property type="match status" value="4"/>
</dbReference>
<evidence type="ECO:0000256" key="1">
    <source>
        <dbReference type="ARBA" id="ARBA00022737"/>
    </source>
</evidence>
<gene>
    <name evidence="5" type="primary">LOC102802607</name>
</gene>
<keyword evidence="2" id="KW-1015">Disulfide bond</keyword>
<dbReference type="RefSeq" id="XP_006813461.1">
    <property type="nucleotide sequence ID" value="XM_006813398.1"/>
</dbReference>
<name>A0ABM0M0C0_SACKO</name>
<reference evidence="5" key="1">
    <citation type="submission" date="2025-08" db="UniProtKB">
        <authorList>
            <consortium name="RefSeq"/>
        </authorList>
    </citation>
    <scope>IDENTIFICATION</scope>
    <source>
        <tissue evidence="5">Testes</tissue>
    </source>
</reference>
<evidence type="ECO:0000313" key="5">
    <source>
        <dbReference type="RefSeq" id="XP_006813461.1"/>
    </source>
</evidence>
<dbReference type="Pfam" id="PF00090">
    <property type="entry name" value="TSP_1"/>
    <property type="match status" value="4"/>
</dbReference>
<protein>
    <submittedName>
        <fullName evidence="5">Hemicentin-1-like</fullName>
    </submittedName>
</protein>
<sequence length="286" mass="31056">MWSEYTPCSETCGDFGTKRRIRKCDSPRPLHGGNVCPGANQQIQICDLQPCPVHGQWSSWSPWTRCSATCDRGKRNRRRTCTDPAPAHGGDDCIGEGKEVKTCRASQRCPIHGGWSEWSEWGRCSATPCTGEEGYHQRSHQCNNPAPRYKGRYCSGNIIDTEKCINNDGCPVDGGWGPWGEWGPCSHTCGVISFQQKNRRCNNPAPQNGGAFCQGEEFKPRNCRGLPQCPEGGGGDPVVPGGGGDGDRVDEESGSGELPGLASGFGDDEDYNGSGGDDDDYAYYYN</sequence>
<keyword evidence="1" id="KW-0677">Repeat</keyword>
<organism evidence="4 5">
    <name type="scientific">Saccoglossus kowalevskii</name>
    <name type="common">Acorn worm</name>
    <dbReference type="NCBI Taxonomy" id="10224"/>
    <lineage>
        <taxon>Eukaryota</taxon>
        <taxon>Metazoa</taxon>
        <taxon>Hemichordata</taxon>
        <taxon>Enteropneusta</taxon>
        <taxon>Harrimaniidae</taxon>
        <taxon>Saccoglossus</taxon>
    </lineage>
</organism>
<evidence type="ECO:0000256" key="3">
    <source>
        <dbReference type="SAM" id="MobiDB-lite"/>
    </source>
</evidence>
<dbReference type="SUPFAM" id="SSF82895">
    <property type="entry name" value="TSP-1 type 1 repeat"/>
    <property type="match status" value="4"/>
</dbReference>
<dbReference type="PANTHER" id="PTHR22906">
    <property type="entry name" value="PROPERDIN"/>
    <property type="match status" value="1"/>
</dbReference>
<dbReference type="InterPro" id="IPR000884">
    <property type="entry name" value="TSP1_rpt"/>
</dbReference>
<evidence type="ECO:0000256" key="2">
    <source>
        <dbReference type="ARBA" id="ARBA00023157"/>
    </source>
</evidence>
<dbReference type="Proteomes" id="UP000694865">
    <property type="component" value="Unplaced"/>
</dbReference>
<accession>A0ABM0M0C0</accession>
<dbReference type="InterPro" id="IPR052065">
    <property type="entry name" value="Compl_asym_regulator"/>
</dbReference>
<evidence type="ECO:0000313" key="4">
    <source>
        <dbReference type="Proteomes" id="UP000694865"/>
    </source>
</evidence>
<feature type="compositionally biased region" description="Gly residues" evidence="3">
    <location>
        <begin position="231"/>
        <end position="244"/>
    </location>
</feature>